<evidence type="ECO:0000256" key="6">
    <source>
        <dbReference type="ARBA" id="ARBA00023049"/>
    </source>
</evidence>
<organism evidence="10">
    <name type="scientific">Chaetomium thermophilum (strain DSM 1495 / CBS 144.50 / IMI 039719)</name>
    <name type="common">Thermochaetoides thermophila</name>
    <dbReference type="NCBI Taxonomy" id="759272"/>
    <lineage>
        <taxon>Eukaryota</taxon>
        <taxon>Fungi</taxon>
        <taxon>Dikarya</taxon>
        <taxon>Ascomycota</taxon>
        <taxon>Pezizomycotina</taxon>
        <taxon>Sordariomycetes</taxon>
        <taxon>Sordariomycetidae</taxon>
        <taxon>Sordariales</taxon>
        <taxon>Chaetomiaceae</taxon>
        <taxon>Thermochaetoides</taxon>
    </lineage>
</organism>
<reference evidence="9 10" key="1">
    <citation type="journal article" date="2011" name="Cell">
        <title>Insight into structure and assembly of the nuclear pore complex by utilizing the genome of a eukaryotic thermophile.</title>
        <authorList>
            <person name="Amlacher S."/>
            <person name="Sarges P."/>
            <person name="Flemming D."/>
            <person name="van Noort V."/>
            <person name="Kunze R."/>
            <person name="Devos D.P."/>
            <person name="Arumugam M."/>
            <person name="Bork P."/>
            <person name="Hurt E."/>
        </authorList>
    </citation>
    <scope>NUCLEOTIDE SEQUENCE [LARGE SCALE GENOMIC DNA]</scope>
    <source>
        <strain evidence="10">DSM 1495 / CBS 144.50 / IMI 039719</strain>
    </source>
</reference>
<dbReference type="EMBL" id="GL988041">
    <property type="protein sequence ID" value="EGS20332.1"/>
    <property type="molecule type" value="Genomic_DNA"/>
</dbReference>
<dbReference type="GeneID" id="18256196"/>
<dbReference type="Pfam" id="PF00246">
    <property type="entry name" value="Peptidase_M14"/>
    <property type="match status" value="2"/>
</dbReference>
<comment type="similarity">
    <text evidence="2 7">Belongs to the peptidase M14 family.</text>
</comment>
<feature type="active site" description="Proton donor/acceptor" evidence="7">
    <location>
        <position position="142"/>
    </location>
</feature>
<evidence type="ECO:0000256" key="5">
    <source>
        <dbReference type="ARBA" id="ARBA00022833"/>
    </source>
</evidence>
<feature type="domain" description="Peptidase M14" evidence="8">
    <location>
        <begin position="1"/>
        <end position="183"/>
    </location>
</feature>
<dbReference type="HOGENOM" id="CLU_019326_4_2_1"/>
<dbReference type="GO" id="GO:0006508">
    <property type="term" value="P:proteolysis"/>
    <property type="evidence" value="ECO:0007669"/>
    <property type="project" value="UniProtKB-KW"/>
</dbReference>
<dbReference type="eggNOG" id="KOG2650">
    <property type="taxonomic scope" value="Eukaryota"/>
</dbReference>
<protein>
    <recommendedName>
        <fullName evidence="8">Peptidase M14 domain-containing protein</fullName>
    </recommendedName>
</protein>
<evidence type="ECO:0000256" key="7">
    <source>
        <dbReference type="PROSITE-ProRule" id="PRU01379"/>
    </source>
</evidence>
<dbReference type="AlphaFoldDB" id="G0S3K5"/>
<dbReference type="OrthoDB" id="3626597at2759"/>
<dbReference type="SUPFAM" id="SSF53187">
    <property type="entry name" value="Zn-dependent exopeptidases"/>
    <property type="match status" value="1"/>
</dbReference>
<comment type="cofactor">
    <cofactor evidence="1">
        <name>Zn(2+)</name>
        <dbReference type="ChEBI" id="CHEBI:29105"/>
    </cofactor>
</comment>
<dbReference type="RefSeq" id="XP_006692628.1">
    <property type="nucleotide sequence ID" value="XM_006692565.1"/>
</dbReference>
<evidence type="ECO:0000256" key="4">
    <source>
        <dbReference type="ARBA" id="ARBA00022801"/>
    </source>
</evidence>
<dbReference type="Proteomes" id="UP000008066">
    <property type="component" value="Unassembled WGS sequence"/>
</dbReference>
<evidence type="ECO:0000256" key="2">
    <source>
        <dbReference type="ARBA" id="ARBA00005988"/>
    </source>
</evidence>
<keyword evidence="10" id="KW-1185">Reference proteome</keyword>
<dbReference type="PANTHER" id="PTHR11705:SF143">
    <property type="entry name" value="SLL0236 PROTEIN"/>
    <property type="match status" value="1"/>
</dbReference>
<name>G0S3K5_CHATD</name>
<evidence type="ECO:0000256" key="3">
    <source>
        <dbReference type="ARBA" id="ARBA00022670"/>
    </source>
</evidence>
<dbReference type="Gene3D" id="3.40.630.10">
    <property type="entry name" value="Zn peptidases"/>
    <property type="match status" value="2"/>
</dbReference>
<evidence type="ECO:0000313" key="10">
    <source>
        <dbReference type="Proteomes" id="UP000008066"/>
    </source>
</evidence>
<keyword evidence="4" id="KW-0378">Hydrolase</keyword>
<accession>G0S3K5</accession>
<dbReference type="InterPro" id="IPR000834">
    <property type="entry name" value="Peptidase_M14"/>
</dbReference>
<gene>
    <name evidence="9" type="ORF">CTHT_0021580</name>
</gene>
<dbReference type="KEGG" id="cthr:CTHT_0021580"/>
<evidence type="ECO:0000259" key="8">
    <source>
        <dbReference type="PROSITE" id="PS52035"/>
    </source>
</evidence>
<dbReference type="PANTHER" id="PTHR11705">
    <property type="entry name" value="PROTEASE FAMILY M14 CARBOXYPEPTIDASE A,B"/>
    <property type="match status" value="1"/>
</dbReference>
<dbReference type="OMA" id="AMSATHG"/>
<dbReference type="GO" id="GO:0008270">
    <property type="term" value="F:zinc ion binding"/>
    <property type="evidence" value="ECO:0007669"/>
    <property type="project" value="InterPro"/>
</dbReference>
<dbReference type="GO" id="GO:0004181">
    <property type="term" value="F:metallocarboxypeptidase activity"/>
    <property type="evidence" value="ECO:0007669"/>
    <property type="project" value="InterPro"/>
</dbReference>
<sequence length="192" mass="21824">MVTEHLAYQLLASYGKDKEITTALENFDFYILPIVNPDDAPETAALARHMRRVKERQGLKLFVDWHAFGQLVMYRHTCKSSSRLPSKHPLPRLARRIAAAMNSVYNNPYKTGTACEVLYPTTGSAEDYAWDVVGATYSFTIELPPRTHQEGKKGKTGFHLPKVQIARAGEEAFEGVREMMRFIVNEDNCKEE</sequence>
<keyword evidence="6" id="KW-0482">Metalloprotease</keyword>
<evidence type="ECO:0000313" key="9">
    <source>
        <dbReference type="EMBL" id="EGS20332.1"/>
    </source>
</evidence>
<keyword evidence="3" id="KW-0645">Protease</keyword>
<dbReference type="SMART" id="SM00631">
    <property type="entry name" value="Zn_pept"/>
    <property type="match status" value="1"/>
</dbReference>
<keyword evidence="5" id="KW-0862">Zinc</keyword>
<evidence type="ECO:0000256" key="1">
    <source>
        <dbReference type="ARBA" id="ARBA00001947"/>
    </source>
</evidence>
<dbReference type="PROSITE" id="PS52035">
    <property type="entry name" value="PEPTIDASE_M14"/>
    <property type="match status" value="1"/>
</dbReference>
<proteinExistence type="inferred from homology"/>